<dbReference type="Pfam" id="PF02629">
    <property type="entry name" value="CoA_binding"/>
    <property type="match status" value="1"/>
</dbReference>
<evidence type="ECO:0000256" key="6">
    <source>
        <dbReference type="ARBA" id="ARBA00023163"/>
    </source>
</evidence>
<comment type="subcellular location">
    <subcellularLocation>
        <location evidence="7">Cytoplasm</location>
    </subcellularLocation>
</comment>
<keyword evidence="5 7" id="KW-0238">DNA-binding</keyword>
<dbReference type="SUPFAM" id="SSF51735">
    <property type="entry name" value="NAD(P)-binding Rossmann-fold domains"/>
    <property type="match status" value="1"/>
</dbReference>
<sequence>MFWGVRMNLKKKVSLAVVKRLPRYYRYLSDLLKMDIKRISSQELSSRMGITASQIRQDLNCFGGFGQQGYGYNVEFLFNEIGNILGLNNDYHAIIIGAGNMGQALANYTNFEKRGFKIIGIFDVNTSLVGTDIRGIPIRHLDELESFVQENYVDVAMLAVPFEQTPIVAERAAKLGVKGLWNFSPMDLKLPYDVIIENVHLSDGLMVLGYKLNEKFEFIREDSSKGNDGNS</sequence>
<proteinExistence type="inferred from homology"/>
<evidence type="ECO:0000259" key="8">
    <source>
        <dbReference type="SMART" id="SM00881"/>
    </source>
</evidence>
<protein>
    <recommendedName>
        <fullName evidence="7">Redox-sensing transcriptional repressor Rex</fullName>
    </recommendedName>
</protein>
<keyword evidence="6 7" id="KW-0804">Transcription</keyword>
<evidence type="ECO:0000256" key="3">
    <source>
        <dbReference type="ARBA" id="ARBA00023015"/>
    </source>
</evidence>
<dbReference type="SUPFAM" id="SSF46785">
    <property type="entry name" value="Winged helix' DNA-binding domain"/>
    <property type="match status" value="1"/>
</dbReference>
<comment type="function">
    <text evidence="7">Modulates transcription in response to changes in cellular NADH/NAD(+) redox state.</text>
</comment>
<dbReference type="NCBIfam" id="NF003995">
    <property type="entry name" value="PRK05472.2-4"/>
    <property type="match status" value="1"/>
</dbReference>
<dbReference type="EMBL" id="LGTC01000001">
    <property type="protein sequence ID" value="KNY27479.1"/>
    <property type="molecule type" value="Genomic_DNA"/>
</dbReference>
<comment type="similarity">
    <text evidence="7">Belongs to the transcriptional regulatory Rex family.</text>
</comment>
<comment type="subunit">
    <text evidence="7">Homodimer.</text>
</comment>
<keyword evidence="10" id="KW-1185">Reference proteome</keyword>
<dbReference type="Gene3D" id="3.40.50.720">
    <property type="entry name" value="NAD(P)-binding Rossmann-like Domain"/>
    <property type="match status" value="1"/>
</dbReference>
<dbReference type="InterPro" id="IPR009718">
    <property type="entry name" value="Rex_DNA-bd_C_dom"/>
</dbReference>
<dbReference type="Gene3D" id="1.10.10.10">
    <property type="entry name" value="Winged helix-like DNA-binding domain superfamily/Winged helix DNA-binding domain"/>
    <property type="match status" value="1"/>
</dbReference>
<dbReference type="GO" id="GO:0045892">
    <property type="term" value="P:negative regulation of DNA-templated transcription"/>
    <property type="evidence" value="ECO:0007669"/>
    <property type="project" value="InterPro"/>
</dbReference>
<evidence type="ECO:0000313" key="9">
    <source>
        <dbReference type="EMBL" id="KNY27479.1"/>
    </source>
</evidence>
<name>A0A0L6JNW9_9FIRM</name>
<evidence type="ECO:0000256" key="5">
    <source>
        <dbReference type="ARBA" id="ARBA00023125"/>
    </source>
</evidence>
<dbReference type="Proteomes" id="UP000036923">
    <property type="component" value="Unassembled WGS sequence"/>
</dbReference>
<dbReference type="PANTHER" id="PTHR35786:SF1">
    <property type="entry name" value="REDOX-SENSING TRANSCRIPTIONAL REPRESSOR REX 1"/>
    <property type="match status" value="1"/>
</dbReference>
<evidence type="ECO:0000313" key="10">
    <source>
        <dbReference type="Proteomes" id="UP000036923"/>
    </source>
</evidence>
<gene>
    <name evidence="7" type="primary">rex</name>
    <name evidence="9" type="ORF">Bccel_2750</name>
</gene>
<evidence type="ECO:0000256" key="4">
    <source>
        <dbReference type="ARBA" id="ARBA00023027"/>
    </source>
</evidence>
<dbReference type="HAMAP" id="MF_01131">
    <property type="entry name" value="Rex"/>
    <property type="match status" value="1"/>
</dbReference>
<dbReference type="InterPro" id="IPR036388">
    <property type="entry name" value="WH-like_DNA-bd_sf"/>
</dbReference>
<keyword evidence="1 7" id="KW-0963">Cytoplasm</keyword>
<dbReference type="InterPro" id="IPR036291">
    <property type="entry name" value="NAD(P)-bd_dom_sf"/>
</dbReference>
<dbReference type="PANTHER" id="PTHR35786">
    <property type="entry name" value="REDOX-SENSING TRANSCRIPTIONAL REPRESSOR REX"/>
    <property type="match status" value="1"/>
</dbReference>
<evidence type="ECO:0000256" key="2">
    <source>
        <dbReference type="ARBA" id="ARBA00022491"/>
    </source>
</evidence>
<keyword evidence="4 7" id="KW-0520">NAD</keyword>
<dbReference type="SMART" id="SM00881">
    <property type="entry name" value="CoA_binding"/>
    <property type="match status" value="1"/>
</dbReference>
<dbReference type="STRING" id="398512.Bccel_2750"/>
<dbReference type="Pfam" id="PF06971">
    <property type="entry name" value="Put_DNA-bind_N"/>
    <property type="match status" value="1"/>
</dbReference>
<dbReference type="NCBIfam" id="NF003996">
    <property type="entry name" value="PRK05472.2-5"/>
    <property type="match status" value="1"/>
</dbReference>
<comment type="caution">
    <text evidence="9">The sequence shown here is derived from an EMBL/GenBank/DDBJ whole genome shotgun (WGS) entry which is preliminary data.</text>
</comment>
<dbReference type="GO" id="GO:0051775">
    <property type="term" value="P:response to redox state"/>
    <property type="evidence" value="ECO:0007669"/>
    <property type="project" value="InterPro"/>
</dbReference>
<feature type="domain" description="CoA-binding" evidence="8">
    <location>
        <begin position="86"/>
        <end position="187"/>
    </location>
</feature>
<dbReference type="NCBIfam" id="NF003990">
    <property type="entry name" value="PRK05472.1-4"/>
    <property type="match status" value="1"/>
</dbReference>
<evidence type="ECO:0000256" key="1">
    <source>
        <dbReference type="ARBA" id="ARBA00022490"/>
    </source>
</evidence>
<dbReference type="GO" id="GO:0003700">
    <property type="term" value="F:DNA-binding transcription factor activity"/>
    <property type="evidence" value="ECO:0007669"/>
    <property type="project" value="UniProtKB-UniRule"/>
</dbReference>
<dbReference type="GO" id="GO:0003677">
    <property type="term" value="F:DNA binding"/>
    <property type="evidence" value="ECO:0007669"/>
    <property type="project" value="UniProtKB-UniRule"/>
</dbReference>
<feature type="DNA-binding region" description="H-T-H motif" evidence="7">
    <location>
        <begin position="23"/>
        <end position="62"/>
    </location>
</feature>
<keyword evidence="3 7" id="KW-0805">Transcription regulation</keyword>
<organism evidence="9 10">
    <name type="scientific">Pseudobacteroides cellulosolvens ATCC 35603 = DSM 2933</name>
    <dbReference type="NCBI Taxonomy" id="398512"/>
    <lineage>
        <taxon>Bacteria</taxon>
        <taxon>Bacillati</taxon>
        <taxon>Bacillota</taxon>
        <taxon>Clostridia</taxon>
        <taxon>Eubacteriales</taxon>
        <taxon>Oscillospiraceae</taxon>
        <taxon>Pseudobacteroides</taxon>
    </lineage>
</organism>
<dbReference type="InterPro" id="IPR003781">
    <property type="entry name" value="CoA-bd"/>
</dbReference>
<dbReference type="NCBIfam" id="NF003994">
    <property type="entry name" value="PRK05472.2-3"/>
    <property type="match status" value="1"/>
</dbReference>
<reference evidence="10" key="1">
    <citation type="submission" date="2015-07" db="EMBL/GenBank/DDBJ databases">
        <title>Near-Complete Genome Sequence of the Cellulolytic Bacterium Bacteroides (Pseudobacteroides) cellulosolvens ATCC 35603.</title>
        <authorList>
            <person name="Dassa B."/>
            <person name="Utturkar S.M."/>
            <person name="Klingeman D.M."/>
            <person name="Hurt R.A."/>
            <person name="Keller M."/>
            <person name="Xu J."/>
            <person name="Reddy Y.H.K."/>
            <person name="Borovok I."/>
            <person name="Grinberg I.R."/>
            <person name="Lamed R."/>
            <person name="Zhivin O."/>
            <person name="Bayer E.A."/>
            <person name="Brown S.D."/>
        </authorList>
    </citation>
    <scope>NUCLEOTIDE SEQUENCE [LARGE SCALE GENOMIC DNA]</scope>
    <source>
        <strain evidence="10">DSM 2933</strain>
    </source>
</reference>
<dbReference type="PATRIC" id="fig|398512.5.peg.2882"/>
<dbReference type="GO" id="GO:0005737">
    <property type="term" value="C:cytoplasm"/>
    <property type="evidence" value="ECO:0007669"/>
    <property type="project" value="UniProtKB-SubCell"/>
</dbReference>
<evidence type="ECO:0000256" key="7">
    <source>
        <dbReference type="HAMAP-Rule" id="MF_01131"/>
    </source>
</evidence>
<keyword evidence="2 7" id="KW-0678">Repressor</keyword>
<accession>A0A0L6JNW9</accession>
<dbReference type="NCBIfam" id="NF003989">
    <property type="entry name" value="PRK05472.1-3"/>
    <property type="match status" value="1"/>
</dbReference>
<feature type="binding site" evidence="7">
    <location>
        <begin position="97"/>
        <end position="102"/>
    </location>
    <ligand>
        <name>NAD(+)</name>
        <dbReference type="ChEBI" id="CHEBI:57540"/>
    </ligand>
</feature>
<dbReference type="AlphaFoldDB" id="A0A0L6JNW9"/>
<dbReference type="eggNOG" id="COG2344">
    <property type="taxonomic scope" value="Bacteria"/>
</dbReference>
<dbReference type="InterPro" id="IPR036390">
    <property type="entry name" value="WH_DNA-bd_sf"/>
</dbReference>
<dbReference type="InterPro" id="IPR022876">
    <property type="entry name" value="Tscrpt_rep_Rex"/>
</dbReference>